<evidence type="ECO:0000313" key="3">
    <source>
        <dbReference type="Proteomes" id="UP000182241"/>
    </source>
</evidence>
<feature type="domain" description="Mycothiol-dependent maleylpyruvate isomerase metal-binding" evidence="1">
    <location>
        <begin position="11"/>
        <end position="95"/>
    </location>
</feature>
<dbReference type="Proteomes" id="UP000182241">
    <property type="component" value="Unassembled WGS sequence"/>
</dbReference>
<dbReference type="STRING" id="57704.SAMN04489793_1783"/>
<dbReference type="Pfam" id="PF11716">
    <property type="entry name" value="MDMPI_N"/>
    <property type="match status" value="1"/>
</dbReference>
<evidence type="ECO:0000259" key="1">
    <source>
        <dbReference type="Pfam" id="PF11716"/>
    </source>
</evidence>
<dbReference type="NCBIfam" id="TIGR03083">
    <property type="entry name" value="maleylpyruvate isomerase family mycothiol-dependent enzyme"/>
    <property type="match status" value="1"/>
</dbReference>
<organism evidence="2 3">
    <name type="scientific">Tsukamurella tyrosinosolvens</name>
    <dbReference type="NCBI Taxonomy" id="57704"/>
    <lineage>
        <taxon>Bacteria</taxon>
        <taxon>Bacillati</taxon>
        <taxon>Actinomycetota</taxon>
        <taxon>Actinomycetes</taxon>
        <taxon>Mycobacteriales</taxon>
        <taxon>Tsukamurellaceae</taxon>
        <taxon>Tsukamurella</taxon>
    </lineage>
</organism>
<dbReference type="AlphaFoldDB" id="A0A1H4QL35"/>
<dbReference type="InterPro" id="IPR034660">
    <property type="entry name" value="DinB/YfiT-like"/>
</dbReference>
<dbReference type="EMBL" id="FNSA01000003">
    <property type="protein sequence ID" value="SEC20302.1"/>
    <property type="molecule type" value="Genomic_DNA"/>
</dbReference>
<reference evidence="3" key="1">
    <citation type="submission" date="2016-10" db="EMBL/GenBank/DDBJ databases">
        <authorList>
            <person name="Varghese N."/>
            <person name="Submissions S."/>
        </authorList>
    </citation>
    <scope>NUCLEOTIDE SEQUENCE [LARGE SCALE GENOMIC DNA]</scope>
    <source>
        <strain evidence="3">DSM 44234</strain>
    </source>
</reference>
<dbReference type="SUPFAM" id="SSF109854">
    <property type="entry name" value="DinB/YfiT-like putative metalloenzymes"/>
    <property type="match status" value="1"/>
</dbReference>
<dbReference type="InterPro" id="IPR024344">
    <property type="entry name" value="MDMPI_metal-binding"/>
</dbReference>
<evidence type="ECO:0000313" key="2">
    <source>
        <dbReference type="EMBL" id="SEC20302.1"/>
    </source>
</evidence>
<proteinExistence type="predicted"/>
<dbReference type="OrthoDB" id="5178565at2"/>
<protein>
    <submittedName>
        <fullName evidence="2">TIGR03083 family protein</fullName>
    </submittedName>
</protein>
<dbReference type="GO" id="GO:0046872">
    <property type="term" value="F:metal ion binding"/>
    <property type="evidence" value="ECO:0007669"/>
    <property type="project" value="InterPro"/>
</dbReference>
<gene>
    <name evidence="2" type="ORF">SAMN04489793_1783</name>
</gene>
<name>A0A1H4QL35_TSUTY</name>
<keyword evidence="3" id="KW-1185">Reference proteome</keyword>
<dbReference type="Gene3D" id="1.20.120.450">
    <property type="entry name" value="dinb family like domain"/>
    <property type="match status" value="1"/>
</dbReference>
<sequence>MDEQQAWRVIAAQRVAIADLLDGLTAEQWAAPSLCAGWTVTDVAGHLAAVLRPAPAGAMVSAALRARGRLHGMIDLLSREAAAEYGTRSAAMLRDEAGNTALPRLTNWRNILFDTQIHAQDIARPLRLELPMDTAAAAQGAERIWRVGHLFGARKRFAGMRFAATDVDWSAGDGPVVRGPIADLLLVLSGRPAGLSGLDGAGVPLAVARLGVTG</sequence>
<accession>A0A1H4QL35</accession>
<dbReference type="InterPro" id="IPR017517">
    <property type="entry name" value="Maleyloyr_isom"/>
</dbReference>